<accession>A0A1F6EAH5</accession>
<protein>
    <submittedName>
        <fullName evidence="2">Uncharacterized protein</fullName>
    </submittedName>
</protein>
<feature type="transmembrane region" description="Helical" evidence="1">
    <location>
        <begin position="20"/>
        <end position="39"/>
    </location>
</feature>
<proteinExistence type="predicted"/>
<keyword evidence="1" id="KW-1133">Transmembrane helix</keyword>
<name>A0A1F6EAH5_9BACT</name>
<evidence type="ECO:0000313" key="3">
    <source>
        <dbReference type="Proteomes" id="UP000176914"/>
    </source>
</evidence>
<dbReference type="AlphaFoldDB" id="A0A1F6EAH5"/>
<gene>
    <name evidence="2" type="ORF">A3C20_04135</name>
</gene>
<reference evidence="2 3" key="1">
    <citation type="journal article" date="2016" name="Nat. Commun.">
        <title>Thousands of microbial genomes shed light on interconnected biogeochemical processes in an aquifer system.</title>
        <authorList>
            <person name="Anantharaman K."/>
            <person name="Brown C.T."/>
            <person name="Hug L.A."/>
            <person name="Sharon I."/>
            <person name="Castelle C.J."/>
            <person name="Probst A.J."/>
            <person name="Thomas B.C."/>
            <person name="Singh A."/>
            <person name="Wilkins M.J."/>
            <person name="Karaoz U."/>
            <person name="Brodie E.L."/>
            <person name="Williams K.H."/>
            <person name="Hubbard S.S."/>
            <person name="Banfield J.F."/>
        </authorList>
    </citation>
    <scope>NUCLEOTIDE SEQUENCE [LARGE SCALE GENOMIC DNA]</scope>
</reference>
<feature type="transmembrane region" description="Helical" evidence="1">
    <location>
        <begin position="59"/>
        <end position="85"/>
    </location>
</feature>
<comment type="caution">
    <text evidence="2">The sequence shown here is derived from an EMBL/GenBank/DDBJ whole genome shotgun (WGS) entry which is preliminary data.</text>
</comment>
<evidence type="ECO:0000313" key="2">
    <source>
        <dbReference type="EMBL" id="OGG70683.1"/>
    </source>
</evidence>
<organism evidence="2 3">
    <name type="scientific">Candidatus Kaiserbacteria bacterium RIFCSPHIGHO2_02_FULL_55_25</name>
    <dbReference type="NCBI Taxonomy" id="1798498"/>
    <lineage>
        <taxon>Bacteria</taxon>
        <taxon>Candidatus Kaiseribacteriota</taxon>
    </lineage>
</organism>
<dbReference type="Proteomes" id="UP000176914">
    <property type="component" value="Unassembled WGS sequence"/>
</dbReference>
<dbReference type="EMBL" id="MFLL01000001">
    <property type="protein sequence ID" value="OGG70683.1"/>
    <property type="molecule type" value="Genomic_DNA"/>
</dbReference>
<sequence>MVRKIVSFFDKLEDKIRIRLSHNPILYSIIGGIGIVLFWKGVWEVAELFPFLHGMGSVILGTLILLITGLMVSFFIGESIIISGFKKEKKLVEKTEAEVSMEKLSIDYVVSELDHIEKELDELKKGKDNTHRKIPL</sequence>
<keyword evidence="1" id="KW-0812">Transmembrane</keyword>
<evidence type="ECO:0000256" key="1">
    <source>
        <dbReference type="SAM" id="Phobius"/>
    </source>
</evidence>
<keyword evidence="1" id="KW-0472">Membrane</keyword>